<dbReference type="EMBL" id="JACBYF010000011">
    <property type="protein sequence ID" value="NYS47719.1"/>
    <property type="molecule type" value="Genomic_DNA"/>
</dbReference>
<dbReference type="GO" id="GO:0005524">
    <property type="term" value="F:ATP binding"/>
    <property type="evidence" value="ECO:0007669"/>
    <property type="project" value="UniProtKB-KW"/>
</dbReference>
<gene>
    <name evidence="4" type="ORF">HZY85_05870</name>
</gene>
<dbReference type="CDD" id="cd03230">
    <property type="entry name" value="ABC_DR_subfamily_A"/>
    <property type="match status" value="1"/>
</dbReference>
<dbReference type="SMART" id="SM00382">
    <property type="entry name" value="AAA"/>
    <property type="match status" value="1"/>
</dbReference>
<evidence type="ECO:0000256" key="1">
    <source>
        <dbReference type="ARBA" id="ARBA00022741"/>
    </source>
</evidence>
<dbReference type="SUPFAM" id="SSF52540">
    <property type="entry name" value="P-loop containing nucleoside triphosphate hydrolases"/>
    <property type="match status" value="1"/>
</dbReference>
<dbReference type="InterPro" id="IPR027417">
    <property type="entry name" value="P-loop_NTPase"/>
</dbReference>
<evidence type="ECO:0000313" key="5">
    <source>
        <dbReference type="Proteomes" id="UP000531840"/>
    </source>
</evidence>
<evidence type="ECO:0000259" key="3">
    <source>
        <dbReference type="PROSITE" id="PS50893"/>
    </source>
</evidence>
<dbReference type="Proteomes" id="UP000531840">
    <property type="component" value="Unassembled WGS sequence"/>
</dbReference>
<dbReference type="InterPro" id="IPR003439">
    <property type="entry name" value="ABC_transporter-like_ATP-bd"/>
</dbReference>
<accession>A0ABX2SZJ4</accession>
<dbReference type="InterPro" id="IPR017871">
    <property type="entry name" value="ABC_transporter-like_CS"/>
</dbReference>
<reference evidence="4 5" key="1">
    <citation type="submission" date="2020-07" db="EMBL/GenBank/DDBJ databases">
        <title>MOT database genomes.</title>
        <authorList>
            <person name="Joseph S."/>
            <person name="Aduse-Opoku J."/>
            <person name="Hashim A."/>
            <person name="Wade W."/>
            <person name="Curtis M."/>
        </authorList>
    </citation>
    <scope>NUCLEOTIDE SEQUENCE [LARGE SCALE GENOMIC DNA]</scope>
    <source>
        <strain evidence="4 5">CIP 106318</strain>
    </source>
</reference>
<organism evidence="4 5">
    <name type="scientific">Gemelliphila palaticanis</name>
    <dbReference type="NCBI Taxonomy" id="81950"/>
    <lineage>
        <taxon>Bacteria</taxon>
        <taxon>Bacillati</taxon>
        <taxon>Bacillota</taxon>
        <taxon>Bacilli</taxon>
        <taxon>Bacillales</taxon>
        <taxon>Gemellaceae</taxon>
        <taxon>Gemelliphila</taxon>
    </lineage>
</organism>
<dbReference type="RefSeq" id="WP_179941505.1">
    <property type="nucleotide sequence ID" value="NZ_JACBYF010000011.1"/>
</dbReference>
<dbReference type="PROSITE" id="PS50893">
    <property type="entry name" value="ABC_TRANSPORTER_2"/>
    <property type="match status" value="1"/>
</dbReference>
<dbReference type="PANTHER" id="PTHR43158:SF10">
    <property type="entry name" value="ABC TRANSPORTER ATP-BINDING PROTEIN YTRB"/>
    <property type="match status" value="1"/>
</dbReference>
<keyword evidence="5" id="KW-1185">Reference proteome</keyword>
<evidence type="ECO:0000313" key="4">
    <source>
        <dbReference type="EMBL" id="NYS47719.1"/>
    </source>
</evidence>
<comment type="caution">
    <text evidence="4">The sequence shown here is derived from an EMBL/GenBank/DDBJ whole genome shotgun (WGS) entry which is preliminary data.</text>
</comment>
<keyword evidence="1" id="KW-0547">Nucleotide-binding</keyword>
<dbReference type="PANTHER" id="PTHR43158">
    <property type="entry name" value="SKFA PEPTIDE EXPORT ATP-BINDING PROTEIN SKFE"/>
    <property type="match status" value="1"/>
</dbReference>
<dbReference type="InterPro" id="IPR003593">
    <property type="entry name" value="AAA+_ATPase"/>
</dbReference>
<keyword evidence="2 4" id="KW-0067">ATP-binding</keyword>
<protein>
    <submittedName>
        <fullName evidence="4">ABC transporter ATP-binding protein</fullName>
    </submittedName>
</protein>
<evidence type="ECO:0000256" key="2">
    <source>
        <dbReference type="ARBA" id="ARBA00022840"/>
    </source>
</evidence>
<feature type="domain" description="ABC transporter" evidence="3">
    <location>
        <begin position="3"/>
        <end position="227"/>
    </location>
</feature>
<dbReference type="PROSITE" id="PS00211">
    <property type="entry name" value="ABC_TRANSPORTER_1"/>
    <property type="match status" value="1"/>
</dbReference>
<proteinExistence type="predicted"/>
<dbReference type="Pfam" id="PF00005">
    <property type="entry name" value="ABC_tran"/>
    <property type="match status" value="1"/>
</dbReference>
<dbReference type="Gene3D" id="3.40.50.300">
    <property type="entry name" value="P-loop containing nucleotide triphosphate hydrolases"/>
    <property type="match status" value="1"/>
</dbReference>
<sequence>MKLEIKNLSKKFDKKEIFKNVDFSLDSGEILALIGRNGSGKTTLLKILVEIIEKNSGEISIDGVNIYNNPNLKQEIIYIPDRFDYFPHTKIKKIINYYKIIYPKFDENYVTENLAKNKININKKMSELSKGESALAALIIGLGCNTSFIFLDEPLDGIDVININKVIDYILDAQEKNVGLIISSHQLNYLSKISNKVFYIEKESVSDNSKEIKLENYKKYQLVYKENIPDELLNNTNVLLINSIGRVYTILVEVTDDFSEDELLKEALQYDEISVTLEDIFIFKNKGGN</sequence>
<name>A0ABX2SZJ4_9BACL</name>